<reference evidence="2" key="1">
    <citation type="submission" date="2019-12" db="EMBL/GenBank/DDBJ databases">
        <title>An insight into the sialome of adult female Ixodes ricinus ticks feeding for 6 days.</title>
        <authorList>
            <person name="Perner J."/>
            <person name="Ribeiro J.M.C."/>
        </authorList>
    </citation>
    <scope>NUCLEOTIDE SEQUENCE</scope>
    <source>
        <strain evidence="2">Semi-engorged</strain>
        <tissue evidence="2">Salivary glands</tissue>
    </source>
</reference>
<keyword evidence="1" id="KW-0732">Signal</keyword>
<feature type="signal peptide" evidence="1">
    <location>
        <begin position="1"/>
        <end position="21"/>
    </location>
</feature>
<dbReference type="EMBL" id="GIFC01007917">
    <property type="protein sequence ID" value="MXU90000.1"/>
    <property type="molecule type" value="Transcribed_RNA"/>
</dbReference>
<proteinExistence type="predicted"/>
<sequence length="111" mass="11928">MPGARLRLVCLVSYLACTSKCGPLVAINDVTEAGVSFCRMSRSWQLGVEMLVKSSSERECCCRRGVPTSGCLSFRGLPHLRATCSRTGVCNIHQCCWDAARIATGGSVTLL</sequence>
<accession>A0A6B0UK06</accession>
<name>A0A6B0UK06_IXORI</name>
<evidence type="ECO:0000256" key="1">
    <source>
        <dbReference type="SAM" id="SignalP"/>
    </source>
</evidence>
<feature type="chain" id="PRO_5025575145" evidence="1">
    <location>
        <begin position="22"/>
        <end position="111"/>
    </location>
</feature>
<dbReference type="AlphaFoldDB" id="A0A6B0UK06"/>
<organism evidence="2">
    <name type="scientific">Ixodes ricinus</name>
    <name type="common">Common tick</name>
    <name type="synonym">Acarus ricinus</name>
    <dbReference type="NCBI Taxonomy" id="34613"/>
    <lineage>
        <taxon>Eukaryota</taxon>
        <taxon>Metazoa</taxon>
        <taxon>Ecdysozoa</taxon>
        <taxon>Arthropoda</taxon>
        <taxon>Chelicerata</taxon>
        <taxon>Arachnida</taxon>
        <taxon>Acari</taxon>
        <taxon>Parasitiformes</taxon>
        <taxon>Ixodida</taxon>
        <taxon>Ixodoidea</taxon>
        <taxon>Ixodidae</taxon>
        <taxon>Ixodinae</taxon>
        <taxon>Ixodes</taxon>
    </lineage>
</organism>
<evidence type="ECO:0000313" key="2">
    <source>
        <dbReference type="EMBL" id="MXU90000.1"/>
    </source>
</evidence>
<protein>
    <submittedName>
        <fullName evidence="2">Putative secreted protein</fullName>
    </submittedName>
</protein>